<evidence type="ECO:0000313" key="9">
    <source>
        <dbReference type="Ensembl" id="ENSLACP00000005183.1"/>
    </source>
</evidence>
<keyword evidence="5" id="KW-0378">Hydrolase</keyword>
<proteinExistence type="predicted"/>
<dbReference type="PANTHER" id="PTHR37984:SF5">
    <property type="entry name" value="PROTEIN NYNRIN-LIKE"/>
    <property type="match status" value="1"/>
</dbReference>
<dbReference type="Pfam" id="PF17917">
    <property type="entry name" value="RT_RNaseH"/>
    <property type="match status" value="1"/>
</dbReference>
<dbReference type="STRING" id="7897.ENSLACP00000005183"/>
<dbReference type="GO" id="GO:0016787">
    <property type="term" value="F:hydrolase activity"/>
    <property type="evidence" value="ECO:0007669"/>
    <property type="project" value="UniProtKB-KW"/>
</dbReference>
<dbReference type="GO" id="GO:0003964">
    <property type="term" value="F:RNA-directed DNA polymerase activity"/>
    <property type="evidence" value="ECO:0007669"/>
    <property type="project" value="UniProtKB-KW"/>
</dbReference>
<dbReference type="GeneTree" id="ENSGT01000000214408"/>
<dbReference type="AlphaFoldDB" id="H3A6B2"/>
<organism evidence="9 10">
    <name type="scientific">Latimeria chalumnae</name>
    <name type="common">Coelacanth</name>
    <dbReference type="NCBI Taxonomy" id="7897"/>
    <lineage>
        <taxon>Eukaryota</taxon>
        <taxon>Metazoa</taxon>
        <taxon>Chordata</taxon>
        <taxon>Craniata</taxon>
        <taxon>Vertebrata</taxon>
        <taxon>Euteleostomi</taxon>
        <taxon>Coelacanthiformes</taxon>
        <taxon>Coelacanthidae</taxon>
        <taxon>Latimeria</taxon>
    </lineage>
</organism>
<dbReference type="InterPro" id="IPR012337">
    <property type="entry name" value="RNaseH-like_sf"/>
</dbReference>
<dbReference type="SUPFAM" id="SSF53098">
    <property type="entry name" value="Ribonuclease H-like"/>
    <property type="match status" value="1"/>
</dbReference>
<dbReference type="Ensembl" id="ENSLACT00000005229.1">
    <property type="protein sequence ID" value="ENSLACP00000005183.1"/>
    <property type="gene ID" value="ENSLACG00000004604.1"/>
</dbReference>
<dbReference type="Gene3D" id="3.30.420.10">
    <property type="entry name" value="Ribonuclease H-like superfamily/Ribonuclease H"/>
    <property type="match status" value="1"/>
</dbReference>
<feature type="domain" description="Integrase catalytic" evidence="8">
    <location>
        <begin position="369"/>
        <end position="536"/>
    </location>
</feature>
<dbReference type="InterPro" id="IPR041588">
    <property type="entry name" value="Integrase_H2C2"/>
</dbReference>
<accession>H3A6B2</accession>
<dbReference type="Gene3D" id="3.30.70.270">
    <property type="match status" value="1"/>
</dbReference>
<name>H3A6B2_LATCH</name>
<dbReference type="InterPro" id="IPR036397">
    <property type="entry name" value="RNaseH_sf"/>
</dbReference>
<dbReference type="GO" id="GO:0003676">
    <property type="term" value="F:nucleic acid binding"/>
    <property type="evidence" value="ECO:0007669"/>
    <property type="project" value="InterPro"/>
</dbReference>
<dbReference type="PANTHER" id="PTHR37984">
    <property type="entry name" value="PROTEIN CBG26694"/>
    <property type="match status" value="1"/>
</dbReference>
<dbReference type="CDD" id="cd09274">
    <property type="entry name" value="RNase_HI_RT_Ty3"/>
    <property type="match status" value="1"/>
</dbReference>
<keyword evidence="4" id="KW-0255">Endonuclease</keyword>
<evidence type="ECO:0000256" key="3">
    <source>
        <dbReference type="ARBA" id="ARBA00022722"/>
    </source>
</evidence>
<evidence type="ECO:0000259" key="8">
    <source>
        <dbReference type="PROSITE" id="PS50994"/>
    </source>
</evidence>
<dbReference type="FunFam" id="3.30.420.10:FF:000032">
    <property type="entry name" value="Retrovirus-related Pol polyprotein from transposon 297-like Protein"/>
    <property type="match status" value="1"/>
</dbReference>
<dbReference type="FunFam" id="3.10.20.370:FF:000001">
    <property type="entry name" value="Retrovirus-related Pol polyprotein from transposon 17.6-like protein"/>
    <property type="match status" value="1"/>
</dbReference>
<dbReference type="InterPro" id="IPR041373">
    <property type="entry name" value="RT_RNaseH"/>
</dbReference>
<dbReference type="InterPro" id="IPR001584">
    <property type="entry name" value="Integrase_cat-core"/>
</dbReference>
<keyword evidence="6" id="KW-0695">RNA-directed DNA polymerase</keyword>
<dbReference type="InterPro" id="IPR043502">
    <property type="entry name" value="DNA/RNA_pol_sf"/>
</dbReference>
<dbReference type="PROSITE" id="PS50994">
    <property type="entry name" value="INTEGRASE"/>
    <property type="match status" value="1"/>
</dbReference>
<keyword evidence="10" id="KW-1185">Reference proteome</keyword>
<sequence length="614" mass="70128">NENGVSTDPTKVEPIQNWPRCINIKEVLCSYCRRFVANFATIARPLHQLRRHCHFYGQKTVKPFSSSLKRALLETPVLAYPLAAYPFILDTDASNTGVGAILAQPKDGLEHVVGYYSQSLSRAERNCCMTRRELLAIIKAIECFHHLPYGRHFVIWTDHASLQWLLRFQNPEGQIARLQQYDFTVVHQPGKKQGKADALSPTKDPIEEIPSVQTCTPVSRQQSVVDTISDHSREAIRNAQRKDPVIGLLLSWKATSMKPSWNYVAPLGHTEKAYGAQWISLEVQNGVLYYANVNWGLASASGTKGFAKGCIDSTQSTQCRSLFGVTRTLNKLLERFYWQDVKSWCRKCDICAPRKGPTRRAQAPLQQYNVSVPMERVAVDILGPLPTTDTGICYLLTAIDYFNKWPEAYPLKNQEAITVAEVLVNIFTRFGVPAELHSDQGHNFESEVFKDMCRLFRINKTTTPLWPQSDGMVERYNQFGTQLAMLIQDHQCDWDYIPLLLMVYRTAINETTRCTPALIMFGRELHNPTELLFGSPEDERQSLNLQDYEKMETVHEFARQHLTDKIFSFLLRYDVGTRGKAFQKGDLVWLYNLQRRKGKSPKLSKNWEGPDVVL</sequence>
<keyword evidence="1" id="KW-0808">Transferase</keyword>
<dbReference type="HOGENOM" id="CLU_000384_9_5_1"/>
<evidence type="ECO:0000313" key="10">
    <source>
        <dbReference type="Proteomes" id="UP000008672"/>
    </source>
</evidence>
<evidence type="ECO:0000256" key="7">
    <source>
        <dbReference type="ARBA" id="ARBA00039658"/>
    </source>
</evidence>
<dbReference type="GO" id="GO:0015074">
    <property type="term" value="P:DNA integration"/>
    <property type="evidence" value="ECO:0007669"/>
    <property type="project" value="InterPro"/>
</dbReference>
<protein>
    <recommendedName>
        <fullName evidence="7">Gypsy retrotransposon integrase-like protein 1</fullName>
    </recommendedName>
</protein>
<keyword evidence="3" id="KW-0540">Nuclease</keyword>
<reference evidence="10" key="1">
    <citation type="submission" date="2011-08" db="EMBL/GenBank/DDBJ databases">
        <title>The draft genome of Latimeria chalumnae.</title>
        <authorList>
            <person name="Di Palma F."/>
            <person name="Alfoldi J."/>
            <person name="Johnson J."/>
            <person name="Berlin A."/>
            <person name="Gnerre S."/>
            <person name="Jaffe D."/>
            <person name="MacCallum I."/>
            <person name="Young S."/>
            <person name="Walker B.J."/>
            <person name="Lander E."/>
            <person name="Lindblad-Toh K."/>
        </authorList>
    </citation>
    <scope>NUCLEOTIDE SEQUENCE [LARGE SCALE GENOMIC DNA]</scope>
    <source>
        <strain evidence="10">Wild caught</strain>
    </source>
</reference>
<dbReference type="OMA" id="NCATERE"/>
<dbReference type="eggNOG" id="KOG0017">
    <property type="taxonomic scope" value="Eukaryota"/>
</dbReference>
<dbReference type="GO" id="GO:0004519">
    <property type="term" value="F:endonuclease activity"/>
    <property type="evidence" value="ECO:0007669"/>
    <property type="project" value="UniProtKB-KW"/>
</dbReference>
<dbReference type="Pfam" id="PF17921">
    <property type="entry name" value="Integrase_H2C2"/>
    <property type="match status" value="1"/>
</dbReference>
<evidence type="ECO:0000256" key="4">
    <source>
        <dbReference type="ARBA" id="ARBA00022759"/>
    </source>
</evidence>
<reference evidence="9" key="3">
    <citation type="submission" date="2025-09" db="UniProtKB">
        <authorList>
            <consortium name="Ensembl"/>
        </authorList>
    </citation>
    <scope>IDENTIFICATION</scope>
</reference>
<dbReference type="InterPro" id="IPR050951">
    <property type="entry name" value="Retrovirus_Pol_polyprotein"/>
</dbReference>
<reference evidence="9" key="2">
    <citation type="submission" date="2025-08" db="UniProtKB">
        <authorList>
            <consortium name="Ensembl"/>
        </authorList>
    </citation>
    <scope>IDENTIFICATION</scope>
</reference>
<evidence type="ECO:0000256" key="6">
    <source>
        <dbReference type="ARBA" id="ARBA00022918"/>
    </source>
</evidence>
<dbReference type="Gene3D" id="3.10.20.370">
    <property type="match status" value="1"/>
</dbReference>
<dbReference type="InParanoid" id="H3A6B2"/>
<dbReference type="FunCoup" id="H3A6B2">
    <property type="interactions" value="75"/>
</dbReference>
<evidence type="ECO:0000256" key="2">
    <source>
        <dbReference type="ARBA" id="ARBA00022695"/>
    </source>
</evidence>
<evidence type="ECO:0000256" key="1">
    <source>
        <dbReference type="ARBA" id="ARBA00022679"/>
    </source>
</evidence>
<keyword evidence="2" id="KW-0548">Nucleotidyltransferase</keyword>
<evidence type="ECO:0000256" key="5">
    <source>
        <dbReference type="ARBA" id="ARBA00022801"/>
    </source>
</evidence>
<dbReference type="Proteomes" id="UP000008672">
    <property type="component" value="Unassembled WGS sequence"/>
</dbReference>
<dbReference type="EMBL" id="AFYH01227208">
    <property type="status" value="NOT_ANNOTATED_CDS"/>
    <property type="molecule type" value="Genomic_DNA"/>
</dbReference>
<dbReference type="InterPro" id="IPR043128">
    <property type="entry name" value="Rev_trsase/Diguanyl_cyclase"/>
</dbReference>
<dbReference type="SUPFAM" id="SSF56672">
    <property type="entry name" value="DNA/RNA polymerases"/>
    <property type="match status" value="1"/>
</dbReference>
<dbReference type="Pfam" id="PF00665">
    <property type="entry name" value="rve"/>
    <property type="match status" value="1"/>
</dbReference>